<accession>A0A3S3LPD2</accession>
<dbReference type="Proteomes" id="UP000285970">
    <property type="component" value="Unassembled WGS sequence"/>
</dbReference>
<keyword evidence="1" id="KW-0520">NAD</keyword>
<evidence type="ECO:0000259" key="2">
    <source>
        <dbReference type="Pfam" id="PF01408"/>
    </source>
</evidence>
<dbReference type="OrthoDB" id="9815825at2"/>
<organism evidence="4 5">
    <name type="scientific">Microbacterium enclense</name>
    <dbReference type="NCBI Taxonomy" id="993073"/>
    <lineage>
        <taxon>Bacteria</taxon>
        <taxon>Bacillati</taxon>
        <taxon>Actinomycetota</taxon>
        <taxon>Actinomycetes</taxon>
        <taxon>Micrococcales</taxon>
        <taxon>Microbacteriaceae</taxon>
        <taxon>Microbacterium</taxon>
    </lineage>
</organism>
<evidence type="ECO:0000313" key="4">
    <source>
        <dbReference type="EMBL" id="RWR22376.1"/>
    </source>
</evidence>
<dbReference type="Pfam" id="PF22725">
    <property type="entry name" value="GFO_IDH_MocA_C3"/>
    <property type="match status" value="1"/>
</dbReference>
<dbReference type="InterPro" id="IPR055170">
    <property type="entry name" value="GFO_IDH_MocA-like_dom"/>
</dbReference>
<evidence type="ECO:0000256" key="1">
    <source>
        <dbReference type="ARBA" id="ARBA00023027"/>
    </source>
</evidence>
<dbReference type="Gene3D" id="3.30.360.10">
    <property type="entry name" value="Dihydrodipicolinate Reductase, domain 2"/>
    <property type="match status" value="1"/>
</dbReference>
<feature type="domain" description="GFO/IDH/MocA-like oxidoreductase" evidence="3">
    <location>
        <begin position="138"/>
        <end position="247"/>
    </location>
</feature>
<dbReference type="PANTHER" id="PTHR43054">
    <property type="match status" value="1"/>
</dbReference>
<gene>
    <name evidence="4" type="ORF">D8Y23_02270</name>
</gene>
<dbReference type="InterPro" id="IPR000683">
    <property type="entry name" value="Gfo/Idh/MocA-like_OxRdtase_N"/>
</dbReference>
<dbReference type="SUPFAM" id="SSF51735">
    <property type="entry name" value="NAD(P)-binding Rossmann-fold domains"/>
    <property type="match status" value="1"/>
</dbReference>
<dbReference type="Gene3D" id="3.40.50.720">
    <property type="entry name" value="NAD(P)-binding Rossmann-like Domain"/>
    <property type="match status" value="1"/>
</dbReference>
<dbReference type="InterPro" id="IPR036291">
    <property type="entry name" value="NAD(P)-bd_dom_sf"/>
</dbReference>
<dbReference type="AlphaFoldDB" id="A0A3S3LPD2"/>
<proteinExistence type="predicted"/>
<protein>
    <submittedName>
        <fullName evidence="4">Gfo/Idh/MocA family oxidoreductase</fullName>
    </submittedName>
</protein>
<dbReference type="RefSeq" id="WP_128216547.1">
    <property type="nucleotide sequence ID" value="NZ_RBZY01000005.1"/>
</dbReference>
<feature type="domain" description="Gfo/Idh/MocA-like oxidoreductase N-terminal" evidence="2">
    <location>
        <begin position="2"/>
        <end position="118"/>
    </location>
</feature>
<dbReference type="PANTHER" id="PTHR43054:SF1">
    <property type="entry name" value="SCYLLO-INOSITOL 2-DEHYDROGENASE (NADP(+)) IOLU"/>
    <property type="match status" value="1"/>
</dbReference>
<sequence>MIRIGIVGTSSISERLADAVHAVDGVALGRVASRDAGRASEFADRVGAAGTAVGLEALLASGDVDAVYLASPNAVHAAQVRTAVDAGIPVLVEKPATLTAPEWDDLVGRARERRVVLLEAMRTAYDPGIRAIQAVLPRVGRVRRISFRYEKRSARYDHVLAGEQTNIFDPSLGGSALRDLGVYPLHALVQLFGEPTSITGARVGIASGTDGLGSAIAEYDDVVADVAWSKITDTALPSEIQGEDASLTIDAIDAPRRLVLAPRGGAAETIVVEAPENPMIGEVERFRDAIRGADVTTDQDRTAQTLRLVDTLLRPPRG</sequence>
<evidence type="ECO:0000313" key="5">
    <source>
        <dbReference type="Proteomes" id="UP000285970"/>
    </source>
</evidence>
<dbReference type="Pfam" id="PF01408">
    <property type="entry name" value="GFO_IDH_MocA"/>
    <property type="match status" value="1"/>
</dbReference>
<dbReference type="EMBL" id="RBZY01000005">
    <property type="protein sequence ID" value="RWR22376.1"/>
    <property type="molecule type" value="Genomic_DNA"/>
</dbReference>
<dbReference type="SUPFAM" id="SSF55347">
    <property type="entry name" value="Glyceraldehyde-3-phosphate dehydrogenase-like, C-terminal domain"/>
    <property type="match status" value="1"/>
</dbReference>
<dbReference type="GO" id="GO:0000166">
    <property type="term" value="F:nucleotide binding"/>
    <property type="evidence" value="ECO:0007669"/>
    <property type="project" value="InterPro"/>
</dbReference>
<comment type="caution">
    <text evidence="4">The sequence shown here is derived from an EMBL/GenBank/DDBJ whole genome shotgun (WGS) entry which is preliminary data.</text>
</comment>
<name>A0A3S3LPD2_9MICO</name>
<evidence type="ECO:0000259" key="3">
    <source>
        <dbReference type="Pfam" id="PF22725"/>
    </source>
</evidence>
<reference evidence="4 5" key="1">
    <citation type="journal article" date="2018" name="Front. Microbiol.">
        <title>Novel Insights Into Bacterial Dimethylsulfoniopropionate Catabolism in the East China Sea.</title>
        <authorList>
            <person name="Liu J."/>
            <person name="Liu J."/>
            <person name="Zhang S.H."/>
            <person name="Liang J."/>
            <person name="Lin H."/>
            <person name="Song D."/>
            <person name="Yang G.P."/>
            <person name="Todd J.D."/>
            <person name="Zhang X.H."/>
        </authorList>
    </citation>
    <scope>NUCLEOTIDE SEQUENCE [LARGE SCALE GENOMIC DNA]</scope>
    <source>
        <strain evidence="4 5">ZYFD042</strain>
    </source>
</reference>